<accession>A0A067TBG6</accession>
<evidence type="ECO:0000313" key="1">
    <source>
        <dbReference type="EMBL" id="KDR77249.1"/>
    </source>
</evidence>
<dbReference type="EMBL" id="KL142377">
    <property type="protein sequence ID" value="KDR77249.1"/>
    <property type="molecule type" value="Genomic_DNA"/>
</dbReference>
<protein>
    <submittedName>
        <fullName evidence="1">Uncharacterized protein</fullName>
    </submittedName>
</protein>
<proteinExistence type="predicted"/>
<dbReference type="AlphaFoldDB" id="A0A067TBG6"/>
<dbReference type="HOGENOM" id="CLU_1372290_0_0_1"/>
<gene>
    <name evidence="1" type="ORF">GALMADRAFT_437455</name>
</gene>
<evidence type="ECO:0000313" key="2">
    <source>
        <dbReference type="Proteomes" id="UP000027222"/>
    </source>
</evidence>
<keyword evidence="2" id="KW-1185">Reference proteome</keyword>
<organism evidence="1 2">
    <name type="scientific">Galerina marginata (strain CBS 339.88)</name>
    <dbReference type="NCBI Taxonomy" id="685588"/>
    <lineage>
        <taxon>Eukaryota</taxon>
        <taxon>Fungi</taxon>
        <taxon>Dikarya</taxon>
        <taxon>Basidiomycota</taxon>
        <taxon>Agaricomycotina</taxon>
        <taxon>Agaricomycetes</taxon>
        <taxon>Agaricomycetidae</taxon>
        <taxon>Agaricales</taxon>
        <taxon>Agaricineae</taxon>
        <taxon>Strophariaceae</taxon>
        <taxon>Galerina</taxon>
    </lineage>
</organism>
<sequence length="199" mass="22161">MLPKVGLRTDADALYSEDFWEDDDQIKSNSIYWTPSSSRRSSPANHLALSVNSNRSSRLLVSPGSLSRSSTSEDFLSQLPLDEGSLSACHPAAARAYPKSFRPNSFSRPSTAHHFPTIPLRRNRENLSTTMTQHEDNSSVVAKSLKDAIRNYGYSRDNAQEIAILEFIASTKESCPFVQGVRIQKGFSDDVFSHIHLVN</sequence>
<dbReference type="Proteomes" id="UP000027222">
    <property type="component" value="Unassembled WGS sequence"/>
</dbReference>
<name>A0A067TBG6_GALM3</name>
<reference evidence="2" key="1">
    <citation type="journal article" date="2014" name="Proc. Natl. Acad. Sci. U.S.A.">
        <title>Extensive sampling of basidiomycete genomes demonstrates inadequacy of the white-rot/brown-rot paradigm for wood decay fungi.</title>
        <authorList>
            <person name="Riley R."/>
            <person name="Salamov A.A."/>
            <person name="Brown D.W."/>
            <person name="Nagy L.G."/>
            <person name="Floudas D."/>
            <person name="Held B.W."/>
            <person name="Levasseur A."/>
            <person name="Lombard V."/>
            <person name="Morin E."/>
            <person name="Otillar R."/>
            <person name="Lindquist E.A."/>
            <person name="Sun H."/>
            <person name="LaButti K.M."/>
            <person name="Schmutz J."/>
            <person name="Jabbour D."/>
            <person name="Luo H."/>
            <person name="Baker S.E."/>
            <person name="Pisabarro A.G."/>
            <person name="Walton J.D."/>
            <person name="Blanchette R.A."/>
            <person name="Henrissat B."/>
            <person name="Martin F."/>
            <person name="Cullen D."/>
            <person name="Hibbett D.S."/>
            <person name="Grigoriev I.V."/>
        </authorList>
    </citation>
    <scope>NUCLEOTIDE SEQUENCE [LARGE SCALE GENOMIC DNA]</scope>
    <source>
        <strain evidence="2">CBS 339.88</strain>
    </source>
</reference>